<dbReference type="AlphaFoldDB" id="A0A9D5HCU1"/>
<organism evidence="3 4">
    <name type="scientific">Dioscorea zingiberensis</name>
    <dbReference type="NCBI Taxonomy" id="325984"/>
    <lineage>
        <taxon>Eukaryota</taxon>
        <taxon>Viridiplantae</taxon>
        <taxon>Streptophyta</taxon>
        <taxon>Embryophyta</taxon>
        <taxon>Tracheophyta</taxon>
        <taxon>Spermatophyta</taxon>
        <taxon>Magnoliopsida</taxon>
        <taxon>Liliopsida</taxon>
        <taxon>Dioscoreales</taxon>
        <taxon>Dioscoreaceae</taxon>
        <taxon>Dioscorea</taxon>
    </lineage>
</organism>
<dbReference type="FunFam" id="1.25.40.10:FF:000158">
    <property type="entry name" value="pentatricopeptide repeat-containing protein At2g33680"/>
    <property type="match status" value="1"/>
</dbReference>
<name>A0A9D5HCU1_9LILI</name>
<reference evidence="3" key="2">
    <citation type="journal article" date="2022" name="Hortic Res">
        <title>The genome of Dioscorea zingiberensis sheds light on the biosynthesis, origin and evolution of the medicinally important diosgenin saponins.</title>
        <authorList>
            <person name="Li Y."/>
            <person name="Tan C."/>
            <person name="Li Z."/>
            <person name="Guo J."/>
            <person name="Li S."/>
            <person name="Chen X."/>
            <person name="Wang C."/>
            <person name="Dai X."/>
            <person name="Yang H."/>
            <person name="Song W."/>
            <person name="Hou L."/>
            <person name="Xu J."/>
            <person name="Tong Z."/>
            <person name="Xu A."/>
            <person name="Yuan X."/>
            <person name="Wang W."/>
            <person name="Yang Q."/>
            <person name="Chen L."/>
            <person name="Sun Z."/>
            <person name="Wang K."/>
            <person name="Pan B."/>
            <person name="Chen J."/>
            <person name="Bao Y."/>
            <person name="Liu F."/>
            <person name="Qi X."/>
            <person name="Gang D.R."/>
            <person name="Wen J."/>
            <person name="Li J."/>
        </authorList>
    </citation>
    <scope>NUCLEOTIDE SEQUENCE</scope>
    <source>
        <strain evidence="3">Dzin_1.0</strain>
    </source>
</reference>
<dbReference type="GO" id="GO:0099402">
    <property type="term" value="P:plant organ development"/>
    <property type="evidence" value="ECO:0007669"/>
    <property type="project" value="UniProtKB-ARBA"/>
</dbReference>
<sequence>MGLATHGQARQAPDYFDRMVQEGVRTKGDTHWCAFMHSSWLGDDAMVYFNTMKDQYSVELTVAHYECMVDVLGRVGRLEEAREMVEEMPMRANAVIWGIMLGACEKHGSVEIGEWVARELLELEPWNDGVYVVLSNIYAASGMWREVERVRRLMWERRVAKTLGYSAAANSN</sequence>
<dbReference type="Gene3D" id="1.25.40.10">
    <property type="entry name" value="Tetratricopeptide repeat domain"/>
    <property type="match status" value="1"/>
</dbReference>
<evidence type="ECO:0008006" key="5">
    <source>
        <dbReference type="Google" id="ProtNLM"/>
    </source>
</evidence>
<proteinExistence type="predicted"/>
<dbReference type="GO" id="GO:0003723">
    <property type="term" value="F:RNA binding"/>
    <property type="evidence" value="ECO:0007669"/>
    <property type="project" value="InterPro"/>
</dbReference>
<dbReference type="OrthoDB" id="622408at2759"/>
<keyword evidence="1" id="KW-0677">Repeat</keyword>
<dbReference type="EMBL" id="JAGGNH010000005">
    <property type="protein sequence ID" value="KAJ0971433.1"/>
    <property type="molecule type" value="Genomic_DNA"/>
</dbReference>
<dbReference type="Pfam" id="PF20431">
    <property type="entry name" value="E_motif"/>
    <property type="match status" value="1"/>
</dbReference>
<accession>A0A9D5HCU1</accession>
<dbReference type="PROSITE" id="PS51375">
    <property type="entry name" value="PPR"/>
    <property type="match status" value="1"/>
</dbReference>
<comment type="caution">
    <text evidence="3">The sequence shown here is derived from an EMBL/GenBank/DDBJ whole genome shotgun (WGS) entry which is preliminary data.</text>
</comment>
<dbReference type="InterPro" id="IPR011990">
    <property type="entry name" value="TPR-like_helical_dom_sf"/>
</dbReference>
<dbReference type="InterPro" id="IPR046848">
    <property type="entry name" value="E_motif"/>
</dbReference>
<gene>
    <name evidence="3" type="ORF">J5N97_019392</name>
</gene>
<dbReference type="GO" id="GO:0009451">
    <property type="term" value="P:RNA modification"/>
    <property type="evidence" value="ECO:0007669"/>
    <property type="project" value="InterPro"/>
</dbReference>
<dbReference type="Proteomes" id="UP001085076">
    <property type="component" value="Miscellaneous, Linkage group lg05"/>
</dbReference>
<dbReference type="NCBIfam" id="TIGR00756">
    <property type="entry name" value="PPR"/>
    <property type="match status" value="1"/>
</dbReference>
<dbReference type="InterPro" id="IPR002885">
    <property type="entry name" value="PPR_rpt"/>
</dbReference>
<evidence type="ECO:0000313" key="4">
    <source>
        <dbReference type="Proteomes" id="UP001085076"/>
    </source>
</evidence>
<dbReference type="PANTHER" id="PTHR47926">
    <property type="entry name" value="PENTATRICOPEPTIDE REPEAT-CONTAINING PROTEIN"/>
    <property type="match status" value="1"/>
</dbReference>
<dbReference type="PANTHER" id="PTHR47926:SF491">
    <property type="entry name" value="(WILD MALAYSIAN BANANA) HYPOTHETICAL PROTEIN"/>
    <property type="match status" value="1"/>
</dbReference>
<dbReference type="Pfam" id="PF01535">
    <property type="entry name" value="PPR"/>
    <property type="match status" value="2"/>
</dbReference>
<dbReference type="InterPro" id="IPR046960">
    <property type="entry name" value="PPR_At4g14850-like_plant"/>
</dbReference>
<evidence type="ECO:0000313" key="3">
    <source>
        <dbReference type="EMBL" id="KAJ0971433.1"/>
    </source>
</evidence>
<feature type="repeat" description="PPR" evidence="2">
    <location>
        <begin position="61"/>
        <end position="91"/>
    </location>
</feature>
<reference evidence="3" key="1">
    <citation type="submission" date="2021-03" db="EMBL/GenBank/DDBJ databases">
        <authorList>
            <person name="Li Z."/>
            <person name="Yang C."/>
        </authorList>
    </citation>
    <scope>NUCLEOTIDE SEQUENCE</scope>
    <source>
        <strain evidence="3">Dzin_1.0</strain>
        <tissue evidence="3">Leaf</tissue>
    </source>
</reference>
<evidence type="ECO:0000256" key="1">
    <source>
        <dbReference type="ARBA" id="ARBA00022737"/>
    </source>
</evidence>
<evidence type="ECO:0000256" key="2">
    <source>
        <dbReference type="PROSITE-ProRule" id="PRU00708"/>
    </source>
</evidence>
<protein>
    <recommendedName>
        <fullName evidence="5">Pentatricopeptide repeat-containing protein</fullName>
    </recommendedName>
</protein>
<keyword evidence="4" id="KW-1185">Reference proteome</keyword>